<organism evidence="9 10">
    <name type="scientific">Aspergillus granulosus</name>
    <dbReference type="NCBI Taxonomy" id="176169"/>
    <lineage>
        <taxon>Eukaryota</taxon>
        <taxon>Fungi</taxon>
        <taxon>Dikarya</taxon>
        <taxon>Ascomycota</taxon>
        <taxon>Pezizomycotina</taxon>
        <taxon>Eurotiomycetes</taxon>
        <taxon>Eurotiomycetidae</taxon>
        <taxon>Eurotiales</taxon>
        <taxon>Aspergillaceae</taxon>
        <taxon>Aspergillus</taxon>
        <taxon>Aspergillus subgen. Nidulantes</taxon>
    </lineage>
</organism>
<keyword evidence="4 7" id="KW-0472">Membrane</keyword>
<feature type="region of interest" description="Disordered" evidence="6">
    <location>
        <begin position="321"/>
        <end position="345"/>
    </location>
</feature>
<dbReference type="InterPro" id="IPR049326">
    <property type="entry name" value="Rhodopsin_dom_fungi"/>
</dbReference>
<feature type="transmembrane region" description="Helical" evidence="7">
    <location>
        <begin position="233"/>
        <end position="252"/>
    </location>
</feature>
<dbReference type="PANTHER" id="PTHR33048">
    <property type="entry name" value="PTH11-LIKE INTEGRAL MEMBRANE PROTEIN (AFU_ORTHOLOGUE AFUA_5G11245)"/>
    <property type="match status" value="1"/>
</dbReference>
<feature type="region of interest" description="Disordered" evidence="6">
    <location>
        <begin position="1"/>
        <end position="20"/>
    </location>
</feature>
<evidence type="ECO:0000256" key="2">
    <source>
        <dbReference type="ARBA" id="ARBA00022692"/>
    </source>
</evidence>
<sequence length="426" mass="47081">MDSGTPNVDLSRIPLSEPPPGEVTNFVDPESISWAGRLSIYLTLPIMAIAVLLRAYVRLRKHQVGTDDYLLALGAVGTVSFCGTLLPIFLNDVWGRHAWDIPVSSIVPWYFEYSVTAGCLYNTSAMFIKISILAFYFRMFSPSPRARALIWAGIVVICLVYMGLTISMLAWMVPRRGDGGWGSPANLRRMGNSSRIIDFTQGVFSVVSDFYVLVIPTAIVFRLQMAKNRKIGVACIFLVGFVSLGCSIAGTVLRYHALVFDVEDNRWLSIRFQALCVTELNIGIFCACVPIFFVVLKTWMLRTESGFVYLKQRLTSRGESKESLGVGGLGGNPHHSDQQQHQRGVALDVPSGTLTRLKSIFGKPGDNGTEETEEAKTSIQVSQCFELQSIDYDYHAQLRRDPPSGSNKSSFAEPKQARGANEKGLP</sequence>
<feature type="region of interest" description="Disordered" evidence="6">
    <location>
        <begin position="358"/>
        <end position="380"/>
    </location>
</feature>
<evidence type="ECO:0000256" key="1">
    <source>
        <dbReference type="ARBA" id="ARBA00004141"/>
    </source>
</evidence>
<feature type="transmembrane region" description="Helical" evidence="7">
    <location>
        <begin position="272"/>
        <end position="296"/>
    </location>
</feature>
<reference evidence="9 10" key="1">
    <citation type="submission" date="2024-07" db="EMBL/GenBank/DDBJ databases">
        <title>Section-level genome sequencing and comparative genomics of Aspergillus sections Usti and Cavernicolus.</title>
        <authorList>
            <consortium name="Lawrence Berkeley National Laboratory"/>
            <person name="Nybo J.L."/>
            <person name="Vesth T.C."/>
            <person name="Theobald S."/>
            <person name="Frisvad J.C."/>
            <person name="Larsen T.O."/>
            <person name="Kjaerboelling I."/>
            <person name="Rothschild-Mancinelli K."/>
            <person name="Lyhne E.K."/>
            <person name="Kogle M.E."/>
            <person name="Barry K."/>
            <person name="Clum A."/>
            <person name="Na H."/>
            <person name="Ledsgaard L."/>
            <person name="Lin J."/>
            <person name="Lipzen A."/>
            <person name="Kuo A."/>
            <person name="Riley R."/>
            <person name="Mondo S."/>
            <person name="Labutti K."/>
            <person name="Haridas S."/>
            <person name="Pangalinan J."/>
            <person name="Salamov A.A."/>
            <person name="Simmons B.A."/>
            <person name="Magnuson J.K."/>
            <person name="Chen J."/>
            <person name="Drula E."/>
            <person name="Henrissat B."/>
            <person name="Wiebenga A."/>
            <person name="Lubbers R.J."/>
            <person name="Gomes A.C."/>
            <person name="Makela M.R."/>
            <person name="Stajich J."/>
            <person name="Grigoriev I.V."/>
            <person name="Mortensen U.H."/>
            <person name="De Vries R.P."/>
            <person name="Baker S.E."/>
            <person name="Andersen M.R."/>
        </authorList>
    </citation>
    <scope>NUCLEOTIDE SEQUENCE [LARGE SCALE GENOMIC DNA]</scope>
    <source>
        <strain evidence="9 10">CBS 588.65</strain>
    </source>
</reference>
<dbReference type="InterPro" id="IPR052337">
    <property type="entry name" value="SAT4-like"/>
</dbReference>
<feature type="transmembrane region" description="Helical" evidence="7">
    <location>
        <begin position="149"/>
        <end position="173"/>
    </location>
</feature>
<evidence type="ECO:0000256" key="5">
    <source>
        <dbReference type="ARBA" id="ARBA00038359"/>
    </source>
</evidence>
<evidence type="ECO:0000256" key="4">
    <source>
        <dbReference type="ARBA" id="ARBA00023136"/>
    </source>
</evidence>
<keyword evidence="2 7" id="KW-0812">Transmembrane</keyword>
<proteinExistence type="inferred from homology"/>
<evidence type="ECO:0000256" key="7">
    <source>
        <dbReference type="SAM" id="Phobius"/>
    </source>
</evidence>
<accession>A0ABR4HVS5</accession>
<feature type="transmembrane region" description="Helical" evidence="7">
    <location>
        <begin position="69"/>
        <end position="90"/>
    </location>
</feature>
<feature type="region of interest" description="Disordered" evidence="6">
    <location>
        <begin position="395"/>
        <end position="426"/>
    </location>
</feature>
<gene>
    <name evidence="9" type="ORF">BJX63DRAFT_439029</name>
</gene>
<evidence type="ECO:0000313" key="10">
    <source>
        <dbReference type="Proteomes" id="UP001610334"/>
    </source>
</evidence>
<keyword evidence="10" id="KW-1185">Reference proteome</keyword>
<comment type="caution">
    <text evidence="9">The sequence shown here is derived from an EMBL/GenBank/DDBJ whole genome shotgun (WGS) entry which is preliminary data.</text>
</comment>
<comment type="subcellular location">
    <subcellularLocation>
        <location evidence="1">Membrane</location>
        <topology evidence="1">Multi-pass membrane protein</topology>
    </subcellularLocation>
</comment>
<protein>
    <recommendedName>
        <fullName evidence="8">Rhodopsin domain-containing protein</fullName>
    </recommendedName>
</protein>
<feature type="domain" description="Rhodopsin" evidence="8">
    <location>
        <begin position="53"/>
        <end position="296"/>
    </location>
</feature>
<name>A0ABR4HVS5_9EURO</name>
<feature type="transmembrane region" description="Helical" evidence="7">
    <location>
        <begin position="38"/>
        <end position="57"/>
    </location>
</feature>
<feature type="transmembrane region" description="Helical" evidence="7">
    <location>
        <begin position="199"/>
        <end position="221"/>
    </location>
</feature>
<evidence type="ECO:0000259" key="8">
    <source>
        <dbReference type="Pfam" id="PF20684"/>
    </source>
</evidence>
<evidence type="ECO:0000313" key="9">
    <source>
        <dbReference type="EMBL" id="KAL2819495.1"/>
    </source>
</evidence>
<evidence type="ECO:0000256" key="6">
    <source>
        <dbReference type="SAM" id="MobiDB-lite"/>
    </source>
</evidence>
<keyword evidence="3 7" id="KW-1133">Transmembrane helix</keyword>
<evidence type="ECO:0000256" key="3">
    <source>
        <dbReference type="ARBA" id="ARBA00022989"/>
    </source>
</evidence>
<dbReference type="EMBL" id="JBFXLT010000010">
    <property type="protein sequence ID" value="KAL2819495.1"/>
    <property type="molecule type" value="Genomic_DNA"/>
</dbReference>
<feature type="transmembrane region" description="Helical" evidence="7">
    <location>
        <begin position="110"/>
        <end position="137"/>
    </location>
</feature>
<dbReference type="Pfam" id="PF20684">
    <property type="entry name" value="Fung_rhodopsin"/>
    <property type="match status" value="1"/>
</dbReference>
<comment type="similarity">
    <text evidence="5">Belongs to the SAT4 family.</text>
</comment>
<dbReference type="Proteomes" id="UP001610334">
    <property type="component" value="Unassembled WGS sequence"/>
</dbReference>
<dbReference type="PANTHER" id="PTHR33048:SF158">
    <property type="entry name" value="MEMBRANE PROTEIN PTH11-LIKE, PUTATIVE-RELATED"/>
    <property type="match status" value="1"/>
</dbReference>